<reference evidence="1 2" key="1">
    <citation type="submission" date="2020-11" db="EMBL/GenBank/DDBJ databases">
        <title>Pseudonocardia abyssalis sp. nov. and Pseudonocardia oceani sp. nov., description and phylogenomic analysis of two novel actinomycetes isolated from the deep Southern Ocean.</title>
        <authorList>
            <person name="Parra J."/>
        </authorList>
    </citation>
    <scope>NUCLEOTIDE SEQUENCE [LARGE SCALE GENOMIC DNA]</scope>
    <source>
        <strain evidence="2">KRD185</strain>
    </source>
</reference>
<evidence type="ECO:0000313" key="2">
    <source>
        <dbReference type="Proteomes" id="UP000694300"/>
    </source>
</evidence>
<protein>
    <submittedName>
        <fullName evidence="1">Uncharacterized protein</fullName>
    </submittedName>
</protein>
<comment type="caution">
    <text evidence="1">The sequence shown here is derived from an EMBL/GenBank/DDBJ whole genome shotgun (WGS) entry which is preliminary data.</text>
</comment>
<name>A0ABS6UDS3_9PSEU</name>
<sequence length="63" mass="6600">MVDKTVRCSGAVRDLEPARVPEWHGGLMWSGGADHVERPDTAHIPQLTDAAGPAAALARAGAR</sequence>
<dbReference type="RefSeq" id="WP_218594208.1">
    <property type="nucleotide sequence ID" value="NZ_JADQDE010000436.1"/>
</dbReference>
<accession>A0ABS6UDS3</accession>
<organism evidence="1 2">
    <name type="scientific">Pseudonocardia oceani</name>
    <dbReference type="NCBI Taxonomy" id="2792013"/>
    <lineage>
        <taxon>Bacteria</taxon>
        <taxon>Bacillati</taxon>
        <taxon>Actinomycetota</taxon>
        <taxon>Actinomycetes</taxon>
        <taxon>Pseudonocardiales</taxon>
        <taxon>Pseudonocardiaceae</taxon>
        <taxon>Pseudonocardia</taxon>
    </lineage>
</organism>
<evidence type="ECO:0000313" key="1">
    <source>
        <dbReference type="EMBL" id="MBW0130405.1"/>
    </source>
</evidence>
<keyword evidence="2" id="KW-1185">Reference proteome</keyword>
<proteinExistence type="predicted"/>
<gene>
    <name evidence="1" type="ORF">I4I82_22380</name>
</gene>
<dbReference type="Proteomes" id="UP000694300">
    <property type="component" value="Unassembled WGS sequence"/>
</dbReference>
<dbReference type="EMBL" id="JADQDF010000001">
    <property type="protein sequence ID" value="MBW0130405.1"/>
    <property type="molecule type" value="Genomic_DNA"/>
</dbReference>